<evidence type="ECO:0000259" key="1">
    <source>
        <dbReference type="Pfam" id="PF12937"/>
    </source>
</evidence>
<dbReference type="AlphaFoldDB" id="A0A165JN16"/>
<evidence type="ECO:0000313" key="2">
    <source>
        <dbReference type="EMBL" id="KZT62060.1"/>
    </source>
</evidence>
<accession>A0A165JN16</accession>
<protein>
    <recommendedName>
        <fullName evidence="1">F-box domain-containing protein</fullName>
    </recommendedName>
</protein>
<keyword evidence="3" id="KW-1185">Reference proteome</keyword>
<dbReference type="OrthoDB" id="2447803at2759"/>
<name>A0A165JN16_9BASI</name>
<reference evidence="2 3" key="1">
    <citation type="journal article" date="2016" name="Mol. Biol. Evol.">
        <title>Comparative Genomics of Early-Diverging Mushroom-Forming Fungi Provides Insights into the Origins of Lignocellulose Decay Capabilities.</title>
        <authorList>
            <person name="Nagy L.G."/>
            <person name="Riley R."/>
            <person name="Tritt A."/>
            <person name="Adam C."/>
            <person name="Daum C."/>
            <person name="Floudas D."/>
            <person name="Sun H."/>
            <person name="Yadav J.S."/>
            <person name="Pangilinan J."/>
            <person name="Larsson K.H."/>
            <person name="Matsuura K."/>
            <person name="Barry K."/>
            <person name="Labutti K."/>
            <person name="Kuo R."/>
            <person name="Ohm R.A."/>
            <person name="Bhattacharya S.S."/>
            <person name="Shirouzu T."/>
            <person name="Yoshinaga Y."/>
            <person name="Martin F.M."/>
            <person name="Grigoriev I.V."/>
            <person name="Hibbett D.S."/>
        </authorList>
    </citation>
    <scope>NUCLEOTIDE SEQUENCE [LARGE SCALE GENOMIC DNA]</scope>
    <source>
        <strain evidence="2 3">HHB12733</strain>
    </source>
</reference>
<evidence type="ECO:0000313" key="3">
    <source>
        <dbReference type="Proteomes" id="UP000076842"/>
    </source>
</evidence>
<feature type="domain" description="F-box" evidence="1">
    <location>
        <begin position="73"/>
        <end position="111"/>
    </location>
</feature>
<gene>
    <name evidence="2" type="ORF">CALCODRAFT_307663</name>
</gene>
<sequence>MRTDPWHPKEVFSHILSCDRWADAPRSVPVPSPSFHPPPYFATFIFSLASSMRLGRRTLVNAGEDVPRPLQITELCVAILQGVEDPWDLVSMACTCRRFTDLCLRLLWESPGFNGSPLVSMLHLFPDNVQDQLRDSRVSRT</sequence>
<dbReference type="InterPro" id="IPR001810">
    <property type="entry name" value="F-box_dom"/>
</dbReference>
<proteinExistence type="predicted"/>
<organism evidence="2 3">
    <name type="scientific">Calocera cornea HHB12733</name>
    <dbReference type="NCBI Taxonomy" id="1353952"/>
    <lineage>
        <taxon>Eukaryota</taxon>
        <taxon>Fungi</taxon>
        <taxon>Dikarya</taxon>
        <taxon>Basidiomycota</taxon>
        <taxon>Agaricomycotina</taxon>
        <taxon>Dacrymycetes</taxon>
        <taxon>Dacrymycetales</taxon>
        <taxon>Dacrymycetaceae</taxon>
        <taxon>Calocera</taxon>
    </lineage>
</organism>
<dbReference type="EMBL" id="KV423919">
    <property type="protein sequence ID" value="KZT62060.1"/>
    <property type="molecule type" value="Genomic_DNA"/>
</dbReference>
<dbReference type="InParanoid" id="A0A165JN16"/>
<dbReference type="Pfam" id="PF12937">
    <property type="entry name" value="F-box-like"/>
    <property type="match status" value="1"/>
</dbReference>
<dbReference type="Proteomes" id="UP000076842">
    <property type="component" value="Unassembled WGS sequence"/>
</dbReference>